<dbReference type="SMART" id="SM00849">
    <property type="entry name" value="Lactamase_B"/>
    <property type="match status" value="1"/>
</dbReference>
<evidence type="ECO:0000259" key="1">
    <source>
        <dbReference type="SMART" id="SM00849"/>
    </source>
</evidence>
<sequence length="317" mass="35981">MYANLKWIIAIAFLLTFTYPLVTYIQAETVTKEEAIQAKVNHKEIFDETLHKGALQIRYFDLEADTKSGDAILIESPDGKRMLIDAGIVDTGEKLDHYLDQLNVNHLDIAVATHPHHDHIGGYHTLLKSKQIDLFIRPNLEHHTETYQVFRNLLREQAITEQFVAAEDRFTLGDHVEVEILGPSEEELIHAYESGKLSTAKMNDRSLVLKVTYLNHTFLFTGDIYKKKERELIKLYGDKLDVDVLHAPHHGDRTSSSQAFIDTVKPQHTIISANILQSKKVYNRYVKSGSNVYATSKNGTILLVSDGEDLTVLSEVE</sequence>
<dbReference type="Proteomes" id="UP000030832">
    <property type="component" value="Unassembled WGS sequence"/>
</dbReference>
<dbReference type="AlphaFoldDB" id="A0A0B0ICH0"/>
<dbReference type="Pfam" id="PF00753">
    <property type="entry name" value="Lactamase_B"/>
    <property type="match status" value="1"/>
</dbReference>
<dbReference type="PANTHER" id="PTHR30619:SF1">
    <property type="entry name" value="RECOMBINATION PROTEIN 2"/>
    <property type="match status" value="1"/>
</dbReference>
<dbReference type="InterPro" id="IPR035681">
    <property type="entry name" value="ComA-like_MBL"/>
</dbReference>
<keyword evidence="3" id="KW-1185">Reference proteome</keyword>
<dbReference type="STRING" id="333138.LQ50_20360"/>
<dbReference type="InterPro" id="IPR036866">
    <property type="entry name" value="RibonucZ/Hydroxyglut_hydro"/>
</dbReference>
<dbReference type="EMBL" id="JRJU01000035">
    <property type="protein sequence ID" value="KHF38592.1"/>
    <property type="molecule type" value="Genomic_DNA"/>
</dbReference>
<evidence type="ECO:0000313" key="2">
    <source>
        <dbReference type="EMBL" id="KHF38592.1"/>
    </source>
</evidence>
<name>A0A0B0ICH0_9BACI</name>
<comment type="caution">
    <text evidence="2">The sequence shown here is derived from an EMBL/GenBank/DDBJ whole genome shotgun (WGS) entry which is preliminary data.</text>
</comment>
<dbReference type="InterPro" id="IPR052159">
    <property type="entry name" value="Competence_DNA_uptake"/>
</dbReference>
<feature type="domain" description="Metallo-beta-lactamase" evidence="1">
    <location>
        <begin position="68"/>
        <end position="275"/>
    </location>
</feature>
<dbReference type="Gene3D" id="3.60.15.10">
    <property type="entry name" value="Ribonuclease Z/Hydroxyacylglutathione hydrolase-like"/>
    <property type="match status" value="1"/>
</dbReference>
<protein>
    <recommendedName>
        <fullName evidence="1">Metallo-beta-lactamase domain-containing protein</fullName>
    </recommendedName>
</protein>
<evidence type="ECO:0000313" key="3">
    <source>
        <dbReference type="Proteomes" id="UP000030832"/>
    </source>
</evidence>
<dbReference type="eggNOG" id="COG2333">
    <property type="taxonomic scope" value="Bacteria"/>
</dbReference>
<dbReference type="InterPro" id="IPR001279">
    <property type="entry name" value="Metallo-B-lactamas"/>
</dbReference>
<dbReference type="SUPFAM" id="SSF56281">
    <property type="entry name" value="Metallo-hydrolase/oxidoreductase"/>
    <property type="match status" value="1"/>
</dbReference>
<dbReference type="CDD" id="cd07731">
    <property type="entry name" value="ComA-like_MBL-fold"/>
    <property type="match status" value="1"/>
</dbReference>
<proteinExistence type="predicted"/>
<accession>A0A0B0ICH0</accession>
<gene>
    <name evidence="2" type="ORF">LQ50_20360</name>
</gene>
<organism evidence="2 3">
    <name type="scientific">Halalkalibacter okhensis</name>
    <dbReference type="NCBI Taxonomy" id="333138"/>
    <lineage>
        <taxon>Bacteria</taxon>
        <taxon>Bacillati</taxon>
        <taxon>Bacillota</taxon>
        <taxon>Bacilli</taxon>
        <taxon>Bacillales</taxon>
        <taxon>Bacillaceae</taxon>
        <taxon>Halalkalibacter</taxon>
    </lineage>
</organism>
<reference evidence="2 3" key="1">
    <citation type="submission" date="2014-09" db="EMBL/GenBank/DDBJ databases">
        <title>Genome sequencing and annotation of Bacillus Okhensis strain Kh10-101T.</title>
        <authorList>
            <person name="Prakash J.S."/>
        </authorList>
    </citation>
    <scope>NUCLEOTIDE SEQUENCE [LARGE SCALE GENOMIC DNA]</scope>
    <source>
        <strain evidence="3">Kh10-101T</strain>
    </source>
</reference>
<dbReference type="PANTHER" id="PTHR30619">
    <property type="entry name" value="DNA INTERNALIZATION/COMPETENCE PROTEIN COMEC/REC2"/>
    <property type="match status" value="1"/>
</dbReference>